<gene>
    <name evidence="4" type="primary">cbiG</name>
    <name evidence="4" type="ORF">D1868_03615</name>
</gene>
<dbReference type="InterPro" id="IPR002750">
    <property type="entry name" value="CobE/GbiG_C"/>
</dbReference>
<proteinExistence type="predicted"/>
<accession>A0A650CNA8</accession>
<sequence length="324" mass="35228">MWWRRGIAVIYASNEQSGKKVADVIKNKGYPVSLFRYSLENVEKLWKCYDALVFVMALGGVVRSICKFAQGKDKDPAVIAIDDELKFVIPVIGSHWGANDLAREISQALNSTLVITTASEQMGVTSIEELANLLIAKVVNVNAIVKVTSALLRGERVCVKGISSLPPQVKGNYVIGDGCKYSVIITNNNRCDDENIVCLKPLSVAIGVGSKKETSPETIKEAIFYVLDLLSLDKRRVKVIASIREQAEIASKELGIPFRKVTLEEINSFNDECLTPPSEKLTELGLKGVAEVSALIAGGKDSKLILRKISYKGEVTVAVATAGE</sequence>
<dbReference type="InterPro" id="IPR036518">
    <property type="entry name" value="CobE/GbiG_C_sf"/>
</dbReference>
<dbReference type="Pfam" id="PF11760">
    <property type="entry name" value="CbiG_N"/>
    <property type="match status" value="1"/>
</dbReference>
<keyword evidence="5" id="KW-1185">Reference proteome</keyword>
<name>A0A650CNA8_9CREN</name>
<protein>
    <submittedName>
        <fullName evidence="4">Cobalt-precorrin 5A hydrolase</fullName>
        <ecNumber evidence="4">3.7.1.12</ecNumber>
    </submittedName>
</protein>
<dbReference type="EMBL" id="CP045483">
    <property type="protein sequence ID" value="QGR19152.1"/>
    <property type="molecule type" value="Genomic_DNA"/>
</dbReference>
<dbReference type="GO" id="GO:0043779">
    <property type="term" value="F:cobalt-precorrin-5A acetaldehyde-lyase activity"/>
    <property type="evidence" value="ECO:0007669"/>
    <property type="project" value="UniProtKB-EC"/>
</dbReference>
<keyword evidence="4" id="KW-0378">Hydrolase</keyword>
<dbReference type="InterPro" id="IPR021744">
    <property type="entry name" value="CbiG_N"/>
</dbReference>
<organism evidence="4 5">
    <name type="scientific">Stygiolobus azoricus</name>
    <dbReference type="NCBI Taxonomy" id="41675"/>
    <lineage>
        <taxon>Archaea</taxon>
        <taxon>Thermoproteota</taxon>
        <taxon>Thermoprotei</taxon>
        <taxon>Sulfolobales</taxon>
        <taxon>Sulfolobaceae</taxon>
        <taxon>Stygiolobus</taxon>
    </lineage>
</organism>
<dbReference type="Gene3D" id="3.40.50.11220">
    <property type="match status" value="1"/>
</dbReference>
<evidence type="ECO:0000313" key="5">
    <source>
        <dbReference type="Proteomes" id="UP000423396"/>
    </source>
</evidence>
<dbReference type="NCBIfam" id="NF004467">
    <property type="entry name" value="PRK05788.1-5"/>
    <property type="match status" value="1"/>
</dbReference>
<evidence type="ECO:0000259" key="3">
    <source>
        <dbReference type="Pfam" id="PF21437"/>
    </source>
</evidence>
<dbReference type="Gene3D" id="3.30.420.180">
    <property type="entry name" value="CobE/GbiG C-terminal domain"/>
    <property type="match status" value="1"/>
</dbReference>
<dbReference type="KEGG" id="sazo:D1868_03615"/>
<dbReference type="OrthoDB" id="4722at2157"/>
<dbReference type="SUPFAM" id="SSF159664">
    <property type="entry name" value="CobE/GbiG C-terminal domain-like"/>
    <property type="match status" value="1"/>
</dbReference>
<feature type="domain" description="CobE/GbiG C-terminal" evidence="1">
    <location>
        <begin position="205"/>
        <end position="320"/>
    </location>
</feature>
<evidence type="ECO:0000259" key="1">
    <source>
        <dbReference type="Pfam" id="PF01890"/>
    </source>
</evidence>
<feature type="domain" description="CbiG-like linker" evidence="3">
    <location>
        <begin position="126"/>
        <end position="202"/>
    </location>
</feature>
<dbReference type="SUPFAM" id="SSF159672">
    <property type="entry name" value="CbiG N-terminal domain-like"/>
    <property type="match status" value="1"/>
</dbReference>
<evidence type="ECO:0000313" key="4">
    <source>
        <dbReference type="EMBL" id="QGR19152.1"/>
    </source>
</evidence>
<dbReference type="AlphaFoldDB" id="A0A650CNA8"/>
<reference evidence="4 5" key="1">
    <citation type="submission" date="2019-10" db="EMBL/GenBank/DDBJ databases">
        <title>Genome Sequences from Six Type Strain Members of the Archaeal Family Sulfolobaceae: Acidianus ambivalens, Acidianus infernus, Metallosphaera prunae, Stygiolobus azoricus, Sulfolobus metallicus, and Sulfurisphaera ohwakuensis.</title>
        <authorList>
            <person name="Counts J.A."/>
            <person name="Kelly R.M."/>
        </authorList>
    </citation>
    <scope>NUCLEOTIDE SEQUENCE [LARGE SCALE GENOMIC DNA]</scope>
    <source>
        <strain evidence="4 5">FC6</strain>
    </source>
</reference>
<feature type="domain" description="Cobalamin synthesis G N-terminal" evidence="2">
    <location>
        <begin position="42"/>
        <end position="120"/>
    </location>
</feature>
<dbReference type="PANTHER" id="PTHR37477:SF1">
    <property type="entry name" value="COBALT-PRECORRIN-5A HYDROLASE"/>
    <property type="match status" value="1"/>
</dbReference>
<dbReference type="Pfam" id="PF21437">
    <property type="entry name" value="CbiG-like_linker"/>
    <property type="match status" value="1"/>
</dbReference>
<dbReference type="RefSeq" id="WP_156005643.1">
    <property type="nucleotide sequence ID" value="NZ_CP045483.1"/>
</dbReference>
<dbReference type="InterPro" id="IPR048775">
    <property type="entry name" value="CbiG-like_linker"/>
</dbReference>
<dbReference type="GO" id="GO:0009236">
    <property type="term" value="P:cobalamin biosynthetic process"/>
    <property type="evidence" value="ECO:0007669"/>
    <property type="project" value="InterPro"/>
</dbReference>
<dbReference type="Pfam" id="PF01890">
    <property type="entry name" value="CbiG_C"/>
    <property type="match status" value="1"/>
</dbReference>
<dbReference type="Gene3D" id="3.40.1390.40">
    <property type="match status" value="1"/>
</dbReference>
<dbReference type="Proteomes" id="UP000423396">
    <property type="component" value="Chromosome"/>
</dbReference>
<dbReference type="GeneID" id="42798130"/>
<dbReference type="PANTHER" id="PTHR37477">
    <property type="entry name" value="COBALT-PRECORRIN-5A HYDROLASE"/>
    <property type="match status" value="1"/>
</dbReference>
<dbReference type="EC" id="3.7.1.12" evidence="4"/>
<dbReference type="InterPro" id="IPR038029">
    <property type="entry name" value="GbiG_N_sf"/>
</dbReference>
<evidence type="ECO:0000259" key="2">
    <source>
        <dbReference type="Pfam" id="PF11760"/>
    </source>
</evidence>
<dbReference type="InterPro" id="IPR052553">
    <property type="entry name" value="CbiG_hydrolase"/>
</dbReference>